<dbReference type="STRING" id="1196081.A0A364KLK8"/>
<name>A0A364KLK8_TALAM</name>
<dbReference type="PANTHER" id="PTHR43130">
    <property type="entry name" value="ARAC-FAMILY TRANSCRIPTIONAL REGULATOR"/>
    <property type="match status" value="1"/>
</dbReference>
<dbReference type="Proteomes" id="UP000249363">
    <property type="component" value="Unassembled WGS sequence"/>
</dbReference>
<dbReference type="InterPro" id="IPR029062">
    <property type="entry name" value="Class_I_gatase-like"/>
</dbReference>
<comment type="caution">
    <text evidence="2">The sequence shown here is derived from an EMBL/GenBank/DDBJ whole genome shotgun (WGS) entry which is preliminary data.</text>
</comment>
<dbReference type="GeneID" id="63789665"/>
<dbReference type="AlphaFoldDB" id="A0A364KLK8"/>
<dbReference type="Gene3D" id="3.40.50.880">
    <property type="match status" value="1"/>
</dbReference>
<accession>A0A364KLK8</accession>
<evidence type="ECO:0000259" key="1">
    <source>
        <dbReference type="Pfam" id="PF01965"/>
    </source>
</evidence>
<gene>
    <name evidence="2" type="ORF">BHQ10_000448</name>
</gene>
<organism evidence="2 3">
    <name type="scientific">Talaromyces amestolkiae</name>
    <dbReference type="NCBI Taxonomy" id="1196081"/>
    <lineage>
        <taxon>Eukaryota</taxon>
        <taxon>Fungi</taxon>
        <taxon>Dikarya</taxon>
        <taxon>Ascomycota</taxon>
        <taxon>Pezizomycotina</taxon>
        <taxon>Eurotiomycetes</taxon>
        <taxon>Eurotiomycetidae</taxon>
        <taxon>Eurotiales</taxon>
        <taxon>Trichocomaceae</taxon>
        <taxon>Talaromyces</taxon>
        <taxon>Talaromyces sect. Talaromyces</taxon>
    </lineage>
</organism>
<dbReference type="OrthoDB" id="543156at2759"/>
<protein>
    <recommendedName>
        <fullName evidence="1">DJ-1/PfpI domain-containing protein</fullName>
    </recommendedName>
</protein>
<feature type="domain" description="DJ-1/PfpI" evidence="1">
    <location>
        <begin position="4"/>
        <end position="160"/>
    </location>
</feature>
<sequence length="224" mass="24013">MSISVAILLYQDVDPLDFGGPLGILSSSVLHDAFTFTIIAQHELTTTCAHLRVPRDMSIDEAHGKLSQFDILLVPGGSVDSLAALAQNTDSPEVNFVKAFSQQSERPSGSRRRTIFSVCSGALILGAAGALAGMNATTHHLCLDLLRGQCAKHEERTNVVHSRYEVGNLSPNGTRVLTAGGVTAGMDAACYLVSLELSMDDALASAKMNEFTWQTKDQLIYPSY</sequence>
<dbReference type="InterPro" id="IPR002818">
    <property type="entry name" value="DJ-1/PfpI"/>
</dbReference>
<evidence type="ECO:0000313" key="2">
    <source>
        <dbReference type="EMBL" id="RAO64436.1"/>
    </source>
</evidence>
<dbReference type="PANTHER" id="PTHR43130:SF3">
    <property type="entry name" value="HTH-TYPE TRANSCRIPTIONAL REGULATOR RV1931C"/>
    <property type="match status" value="1"/>
</dbReference>
<dbReference type="Pfam" id="PF01965">
    <property type="entry name" value="DJ-1_PfpI"/>
    <property type="match status" value="1"/>
</dbReference>
<dbReference type="RefSeq" id="XP_040728953.1">
    <property type="nucleotide sequence ID" value="XM_040876849.1"/>
</dbReference>
<evidence type="ECO:0000313" key="3">
    <source>
        <dbReference type="Proteomes" id="UP000249363"/>
    </source>
</evidence>
<dbReference type="InterPro" id="IPR052158">
    <property type="entry name" value="INH-QAR"/>
</dbReference>
<reference evidence="2 3" key="1">
    <citation type="journal article" date="2017" name="Biotechnol. Biofuels">
        <title>Differential beta-glucosidase expression as a function of carbon source availability in Talaromyces amestolkiae: a genomic and proteomic approach.</title>
        <authorList>
            <person name="de Eugenio L.I."/>
            <person name="Mendez-Liter J.A."/>
            <person name="Nieto-Dominguez M."/>
            <person name="Alonso L."/>
            <person name="Gil-Munoz J."/>
            <person name="Barriuso J."/>
            <person name="Prieto A."/>
            <person name="Martinez M.J."/>
        </authorList>
    </citation>
    <scope>NUCLEOTIDE SEQUENCE [LARGE SCALE GENOMIC DNA]</scope>
    <source>
        <strain evidence="2 3">CIB</strain>
    </source>
</reference>
<dbReference type="SUPFAM" id="SSF52317">
    <property type="entry name" value="Class I glutamine amidotransferase-like"/>
    <property type="match status" value="1"/>
</dbReference>
<keyword evidence="3" id="KW-1185">Reference proteome</keyword>
<dbReference type="EMBL" id="MIKG01000001">
    <property type="protein sequence ID" value="RAO64436.1"/>
    <property type="molecule type" value="Genomic_DNA"/>
</dbReference>
<proteinExistence type="predicted"/>